<dbReference type="PROSITE" id="PS50822">
    <property type="entry name" value="PIWI"/>
    <property type="match status" value="1"/>
</dbReference>
<accession>A0A914YPU5</accession>
<dbReference type="AlphaFoldDB" id="A0A914YPU5"/>
<dbReference type="InterPro" id="IPR012337">
    <property type="entry name" value="RNaseH-like_sf"/>
</dbReference>
<dbReference type="WBParaSite" id="PSU_v2.g21043.t1">
    <property type="protein sequence ID" value="PSU_v2.g21043.t1"/>
    <property type="gene ID" value="PSU_v2.g21043"/>
</dbReference>
<evidence type="ECO:0000259" key="1">
    <source>
        <dbReference type="PROSITE" id="PS50822"/>
    </source>
</evidence>
<evidence type="ECO:0000313" key="2">
    <source>
        <dbReference type="Proteomes" id="UP000887577"/>
    </source>
</evidence>
<evidence type="ECO:0000313" key="3">
    <source>
        <dbReference type="WBParaSite" id="PSU_v2.g21043.t1"/>
    </source>
</evidence>
<dbReference type="InterPro" id="IPR003165">
    <property type="entry name" value="Piwi"/>
</dbReference>
<feature type="domain" description="Piwi" evidence="1">
    <location>
        <begin position="1"/>
        <end position="98"/>
    </location>
</feature>
<dbReference type="Gene3D" id="3.40.50.2300">
    <property type="match status" value="1"/>
</dbReference>
<sequence>MTSQVVTVAILHNTRATYRPTDMVSQDYTYNIALNINAKLGGVNCVPSKDEKNSLWHEYINDKNPTMFIGIDTRLSSKEKNKQSVVAILTSIDTVGAR</sequence>
<name>A0A914YPU5_9BILA</name>
<dbReference type="Proteomes" id="UP000887577">
    <property type="component" value="Unplaced"/>
</dbReference>
<keyword evidence="2" id="KW-1185">Reference proteome</keyword>
<organism evidence="2 3">
    <name type="scientific">Panagrolaimus superbus</name>
    <dbReference type="NCBI Taxonomy" id="310955"/>
    <lineage>
        <taxon>Eukaryota</taxon>
        <taxon>Metazoa</taxon>
        <taxon>Ecdysozoa</taxon>
        <taxon>Nematoda</taxon>
        <taxon>Chromadorea</taxon>
        <taxon>Rhabditida</taxon>
        <taxon>Tylenchina</taxon>
        <taxon>Panagrolaimomorpha</taxon>
        <taxon>Panagrolaimoidea</taxon>
        <taxon>Panagrolaimidae</taxon>
        <taxon>Panagrolaimus</taxon>
    </lineage>
</organism>
<dbReference type="GO" id="GO:0003676">
    <property type="term" value="F:nucleic acid binding"/>
    <property type="evidence" value="ECO:0007669"/>
    <property type="project" value="InterPro"/>
</dbReference>
<protein>
    <submittedName>
        <fullName evidence="3">Piwi domain-containing protein</fullName>
    </submittedName>
</protein>
<dbReference type="SUPFAM" id="SSF53098">
    <property type="entry name" value="Ribonuclease H-like"/>
    <property type="match status" value="1"/>
</dbReference>
<dbReference type="Pfam" id="PF02171">
    <property type="entry name" value="Piwi"/>
    <property type="match status" value="1"/>
</dbReference>
<proteinExistence type="predicted"/>
<reference evidence="3" key="1">
    <citation type="submission" date="2022-11" db="UniProtKB">
        <authorList>
            <consortium name="WormBaseParasite"/>
        </authorList>
    </citation>
    <scope>IDENTIFICATION</scope>
</reference>